<comment type="caution">
    <text evidence="1">The sequence shown here is derived from an EMBL/GenBank/DDBJ whole genome shotgun (WGS) entry which is preliminary data.</text>
</comment>
<sequence>MKIDKCKKASFVVIGKEGSTSDGEGFIQKLWDDANSHFGEVQHLAKKDENGNIAGIWGAMSDFSRSFHPWEDFCKGLYLAGVECNDDAEAPNGWTKWVVPGYEYIYAERENEDTFSEVIKYLGDNGLQLTGAVHDFSCPQTGKRYMFFPIKKL</sequence>
<proteinExistence type="predicted"/>
<dbReference type="AlphaFoldDB" id="A0A7X3MMD3"/>
<organism evidence="1 2">
    <name type="scientific">Sporofaciens musculi</name>
    <dbReference type="NCBI Taxonomy" id="2681861"/>
    <lineage>
        <taxon>Bacteria</taxon>
        <taxon>Bacillati</taxon>
        <taxon>Bacillota</taxon>
        <taxon>Clostridia</taxon>
        <taxon>Lachnospirales</taxon>
        <taxon>Lachnospiraceae</taxon>
        <taxon>Sporofaciens</taxon>
    </lineage>
</organism>
<dbReference type="EMBL" id="WUQX01000003">
    <property type="protein sequence ID" value="MXP79099.1"/>
    <property type="molecule type" value="Genomic_DNA"/>
</dbReference>
<dbReference type="Gene3D" id="3.20.80.10">
    <property type="entry name" value="Regulatory factor, effector binding domain"/>
    <property type="match status" value="1"/>
</dbReference>
<keyword evidence="1" id="KW-0614">Plasmid</keyword>
<accession>A0A7X3MMD3</accession>
<geneLocation type="plasmid" evidence="1">
    <name>unnamed</name>
</geneLocation>
<reference evidence="1 2" key="1">
    <citation type="submission" date="2019-12" db="EMBL/GenBank/DDBJ databases">
        <title>Sporaefaciens musculi gen. nov., sp. nov., a novel bacterium isolated from the caecum of an obese mouse.</title>
        <authorList>
            <person name="Rasmussen T.S."/>
            <person name="Streidl T."/>
            <person name="Hitch T.C.A."/>
            <person name="Wortmann E."/>
            <person name="Deptula P."/>
            <person name="Hansen M."/>
            <person name="Nielsen D.S."/>
            <person name="Clavel T."/>
            <person name="Vogensen F.K."/>
        </authorList>
    </citation>
    <scope>NUCLEOTIDE SEQUENCE [LARGE SCALE GENOMIC DNA]</scope>
    <source>
        <strain evidence="1 2">WCA-9-b2</strain>
        <plasmid evidence="1">unnamed</plasmid>
    </source>
</reference>
<dbReference type="Proteomes" id="UP000460412">
    <property type="component" value="Unassembled WGS sequence"/>
</dbReference>
<keyword evidence="2" id="KW-1185">Reference proteome</keyword>
<protein>
    <submittedName>
        <fullName evidence="1">AraC family transcriptional regulator</fullName>
    </submittedName>
</protein>
<gene>
    <name evidence="1" type="ORF">GN277_28490</name>
</gene>
<evidence type="ECO:0000313" key="2">
    <source>
        <dbReference type="Proteomes" id="UP000460412"/>
    </source>
</evidence>
<name>A0A7X3MMD3_9FIRM</name>
<evidence type="ECO:0000313" key="1">
    <source>
        <dbReference type="EMBL" id="MXP79099.1"/>
    </source>
</evidence>
<dbReference type="InterPro" id="IPR011256">
    <property type="entry name" value="Reg_factor_effector_dom_sf"/>
</dbReference>
<dbReference type="RefSeq" id="WP_159757720.1">
    <property type="nucleotide sequence ID" value="NZ_WUQX01000003.1"/>
</dbReference>